<organism evidence="1 2">
    <name type="scientific">Haloprofundus marisrubri</name>
    <dbReference type="NCBI Taxonomy" id="1514971"/>
    <lineage>
        <taxon>Archaea</taxon>
        <taxon>Methanobacteriati</taxon>
        <taxon>Methanobacteriota</taxon>
        <taxon>Stenosarchaea group</taxon>
        <taxon>Halobacteria</taxon>
        <taxon>Halobacteriales</taxon>
        <taxon>Haloferacaceae</taxon>
        <taxon>Haloprofundus</taxon>
    </lineage>
</organism>
<dbReference type="AlphaFoldDB" id="A0A0W1R5A8"/>
<proteinExistence type="predicted"/>
<keyword evidence="2" id="KW-1185">Reference proteome</keyword>
<dbReference type="Proteomes" id="UP000054387">
    <property type="component" value="Unassembled WGS sequence"/>
</dbReference>
<protein>
    <submittedName>
        <fullName evidence="1">Uncharacterized protein</fullName>
    </submittedName>
</protein>
<evidence type="ECO:0000313" key="1">
    <source>
        <dbReference type="EMBL" id="KTG08625.1"/>
    </source>
</evidence>
<sequence>MHETHLPVSDQSPRAMCHHYTTIDELTESERRELLDEHDEDELREEHTDEELVKLGLEA</sequence>
<dbReference type="EMBL" id="LOPU01000030">
    <property type="protein sequence ID" value="KTG08625.1"/>
    <property type="molecule type" value="Genomic_DNA"/>
</dbReference>
<gene>
    <name evidence="1" type="ORF">AUR64_18335</name>
</gene>
<dbReference type="STRING" id="1514971.AUR64_18335"/>
<comment type="caution">
    <text evidence="1">The sequence shown here is derived from an EMBL/GenBank/DDBJ whole genome shotgun (WGS) entry which is preliminary data.</text>
</comment>
<reference evidence="1 2" key="1">
    <citation type="submission" date="2015-12" db="EMBL/GenBank/DDBJ databases">
        <title>Haloprofundus marisrubri gen. nov., sp. nov., an extremely halophilic archaeon isolated from the Discovery deep brine-seawater interface in the Red Sea.</title>
        <authorList>
            <person name="Zhang G."/>
            <person name="Stingl U."/>
            <person name="Rashid M."/>
        </authorList>
    </citation>
    <scope>NUCLEOTIDE SEQUENCE [LARGE SCALE GENOMIC DNA]</scope>
    <source>
        <strain evidence="1 2">SB9</strain>
    </source>
</reference>
<name>A0A0W1R5A8_9EURY</name>
<evidence type="ECO:0000313" key="2">
    <source>
        <dbReference type="Proteomes" id="UP000054387"/>
    </source>
</evidence>
<accession>A0A0W1R5A8</accession>